<reference evidence="2" key="1">
    <citation type="submission" date="2019-08" db="EMBL/GenBank/DDBJ databases">
        <authorList>
            <person name="Kucharzyk K."/>
            <person name="Murdoch R.W."/>
            <person name="Higgins S."/>
            <person name="Loffler F."/>
        </authorList>
    </citation>
    <scope>NUCLEOTIDE SEQUENCE</scope>
</reference>
<dbReference type="GO" id="GO:0009401">
    <property type="term" value="P:phosphoenolpyruvate-dependent sugar phosphotransferase system"/>
    <property type="evidence" value="ECO:0007669"/>
    <property type="project" value="InterPro"/>
</dbReference>
<dbReference type="SUPFAM" id="SSF52794">
    <property type="entry name" value="PTS system IIB component-like"/>
    <property type="match status" value="1"/>
</dbReference>
<dbReference type="Gene3D" id="3.40.50.2300">
    <property type="match status" value="1"/>
</dbReference>
<keyword evidence="1" id="KW-0808">Transferase</keyword>
<organism evidence="2">
    <name type="scientific">bioreactor metagenome</name>
    <dbReference type="NCBI Taxonomy" id="1076179"/>
    <lineage>
        <taxon>unclassified sequences</taxon>
        <taxon>metagenomes</taxon>
        <taxon>ecological metagenomes</taxon>
    </lineage>
</organism>
<sequence length="80" mass="8744">MTVSIMLACTGGFSTSILVEWVKNTAKEKVDKLIQNIDILLLGLQVGYGRERELLTTQAASFLRTPYLPAYVFAGSGNGY</sequence>
<dbReference type="InterPro" id="IPR036095">
    <property type="entry name" value="PTS_EIIB-like_sf"/>
</dbReference>
<gene>
    <name evidence="2" type="ORF">SDC9_168080</name>
</gene>
<accession>A0A645G1L0</accession>
<protein>
    <recommendedName>
        <fullName evidence="3">PTS EIIB type-3 domain-containing protein</fullName>
    </recommendedName>
</protein>
<evidence type="ECO:0008006" key="3">
    <source>
        <dbReference type="Google" id="ProtNLM"/>
    </source>
</evidence>
<evidence type="ECO:0000256" key="1">
    <source>
        <dbReference type="ARBA" id="ARBA00022679"/>
    </source>
</evidence>
<comment type="caution">
    <text evidence="2">The sequence shown here is derived from an EMBL/GenBank/DDBJ whole genome shotgun (WGS) entry which is preliminary data.</text>
</comment>
<evidence type="ECO:0000313" key="2">
    <source>
        <dbReference type="EMBL" id="MPN20701.1"/>
    </source>
</evidence>
<dbReference type="EMBL" id="VSSQ01068521">
    <property type="protein sequence ID" value="MPN20701.1"/>
    <property type="molecule type" value="Genomic_DNA"/>
</dbReference>
<proteinExistence type="predicted"/>
<dbReference type="AlphaFoldDB" id="A0A645G1L0"/>
<name>A0A645G1L0_9ZZZZ</name>
<dbReference type="GO" id="GO:0008982">
    <property type="term" value="F:protein-N(PI)-phosphohistidine-sugar phosphotransferase activity"/>
    <property type="evidence" value="ECO:0007669"/>
    <property type="project" value="InterPro"/>
</dbReference>